<dbReference type="InterPro" id="IPR036249">
    <property type="entry name" value="Thioredoxin-like_sf"/>
</dbReference>
<dbReference type="InterPro" id="IPR050455">
    <property type="entry name" value="Tpx_Peroxidase_subfamily"/>
</dbReference>
<evidence type="ECO:0000259" key="4">
    <source>
        <dbReference type="PROSITE" id="PS51352"/>
    </source>
</evidence>
<evidence type="ECO:0000313" key="6">
    <source>
        <dbReference type="Proteomes" id="UP000004793"/>
    </source>
</evidence>
<dbReference type="EMBL" id="AP012051">
    <property type="protein sequence ID" value="BAL80381.1"/>
    <property type="molecule type" value="Genomic_DNA"/>
</dbReference>
<evidence type="ECO:0000256" key="3">
    <source>
        <dbReference type="PIRSR" id="PIRSR000239-1"/>
    </source>
</evidence>
<keyword evidence="2" id="KW-0676">Redox-active center</keyword>
<dbReference type="Proteomes" id="UP000004793">
    <property type="component" value="Chromosome"/>
</dbReference>
<sequence>MIEIGTVVEDFELKDQNEQSFKLSEFRGKKVLLSFHPLAWTSVCEKQMQSLEVNQDVFESLNTVAVGVSVDSVPCKKAWAEHIGIKKTRLLCDFWPHGKVAELLKVFRHFNGFSERANIIVDENGIVIFAKVYPIHELPDINEIIEFLKGR</sequence>
<proteinExistence type="predicted"/>
<dbReference type="InterPro" id="IPR000866">
    <property type="entry name" value="AhpC/TSA"/>
</dbReference>
<name>A0A7U6GDH7_CALEA</name>
<feature type="active site" description="Cysteine sulfenic acid (-SOH) intermediate; for peroxidase activity" evidence="3">
    <location>
        <position position="44"/>
    </location>
</feature>
<evidence type="ECO:0000256" key="1">
    <source>
        <dbReference type="ARBA" id="ARBA00023002"/>
    </source>
</evidence>
<dbReference type="SUPFAM" id="SSF52833">
    <property type="entry name" value="Thioredoxin-like"/>
    <property type="match status" value="1"/>
</dbReference>
<dbReference type="EC" id="1.11.1.15" evidence="5"/>
<dbReference type="PIRSF" id="PIRSF000239">
    <property type="entry name" value="AHPC"/>
    <property type="match status" value="1"/>
</dbReference>
<gene>
    <name evidence="5" type="primary">bcp</name>
    <name evidence="5" type="ordered locus">CSE_02550</name>
</gene>
<dbReference type="Pfam" id="PF00578">
    <property type="entry name" value="AhpC-TSA"/>
    <property type="match status" value="1"/>
</dbReference>
<dbReference type="PROSITE" id="PS51352">
    <property type="entry name" value="THIOREDOXIN_2"/>
    <property type="match status" value="1"/>
</dbReference>
<dbReference type="InterPro" id="IPR024706">
    <property type="entry name" value="Peroxiredoxin_AhpC-typ"/>
</dbReference>
<accession>A0A7U6GDH7</accession>
<organism evidence="5 6">
    <name type="scientific">Caldisericum exile (strain DSM 21853 / NBRC 104410 / AZM16c01)</name>
    <dbReference type="NCBI Taxonomy" id="511051"/>
    <lineage>
        <taxon>Bacteria</taxon>
        <taxon>Pseudomonadati</taxon>
        <taxon>Caldisericota/Cryosericota group</taxon>
        <taxon>Caldisericota</taxon>
        <taxon>Caldisericia</taxon>
        <taxon>Caldisericales</taxon>
        <taxon>Caldisericaceae</taxon>
        <taxon>Caldisericum</taxon>
    </lineage>
</organism>
<keyword evidence="5" id="KW-0575">Peroxidase</keyword>
<dbReference type="AlphaFoldDB" id="A0A7U6GDH7"/>
<evidence type="ECO:0000313" key="5">
    <source>
        <dbReference type="EMBL" id="BAL80381.1"/>
    </source>
</evidence>
<keyword evidence="6" id="KW-1185">Reference proteome</keyword>
<protein>
    <submittedName>
        <fullName evidence="5">Peroxiredoxin</fullName>
        <ecNumber evidence="5">1.11.1.15</ecNumber>
    </submittedName>
</protein>
<evidence type="ECO:0000256" key="2">
    <source>
        <dbReference type="ARBA" id="ARBA00023284"/>
    </source>
</evidence>
<dbReference type="PANTHER" id="PTHR43110">
    <property type="entry name" value="THIOL PEROXIDASE"/>
    <property type="match status" value="1"/>
</dbReference>
<keyword evidence="1 5" id="KW-0560">Oxidoreductase</keyword>
<feature type="domain" description="Thioredoxin" evidence="4">
    <location>
        <begin position="2"/>
        <end position="151"/>
    </location>
</feature>
<dbReference type="GO" id="GO:0004601">
    <property type="term" value="F:peroxidase activity"/>
    <property type="evidence" value="ECO:0007669"/>
    <property type="project" value="UniProtKB-KW"/>
</dbReference>
<dbReference type="KEGG" id="cex:CSE_02550"/>
<reference evidence="5 6" key="1">
    <citation type="submission" date="2011-01" db="EMBL/GenBank/DDBJ databases">
        <title>Whole genome sequence of Caldisericum exile AZM16c01.</title>
        <authorList>
            <person name="Narita-Yamada S."/>
            <person name="Kawakoshi A."/>
            <person name="Nakamura S."/>
            <person name="Sasagawa M."/>
            <person name="Fukada J."/>
            <person name="Sekine M."/>
            <person name="Kato Y."/>
            <person name="Fukai R."/>
            <person name="Sasaki K."/>
            <person name="Hanamaki A."/>
            <person name="Narita H."/>
            <person name="Konno Y."/>
            <person name="Mori K."/>
            <person name="Yamazaki S."/>
            <person name="Suzuki K."/>
            <person name="Fujita N."/>
        </authorList>
    </citation>
    <scope>NUCLEOTIDE SEQUENCE [LARGE SCALE GENOMIC DNA]</scope>
    <source>
        <strain evidence="6">DSM 21853 / NBRC 104410 / AZM16c01</strain>
    </source>
</reference>
<dbReference type="InterPro" id="IPR013766">
    <property type="entry name" value="Thioredoxin_domain"/>
</dbReference>
<dbReference type="RefSeq" id="WP_014452788.1">
    <property type="nucleotide sequence ID" value="NC_017096.1"/>
</dbReference>
<dbReference type="Gene3D" id="3.40.30.10">
    <property type="entry name" value="Glutaredoxin"/>
    <property type="match status" value="1"/>
</dbReference>
<dbReference type="PANTHER" id="PTHR43110:SF1">
    <property type="entry name" value="THIOL PEROXIDASE"/>
    <property type="match status" value="1"/>
</dbReference>